<evidence type="ECO:0000259" key="1">
    <source>
        <dbReference type="Pfam" id="PF01814"/>
    </source>
</evidence>
<dbReference type="Gene3D" id="1.20.120.520">
    <property type="entry name" value="nmb1532 protein domain like"/>
    <property type="match status" value="1"/>
</dbReference>
<dbReference type="AlphaFoldDB" id="A0A318JK45"/>
<dbReference type="Pfam" id="PF01814">
    <property type="entry name" value="Hemerythrin"/>
    <property type="match status" value="1"/>
</dbReference>
<accession>A0A318JK45</accession>
<dbReference type="InterPro" id="IPR012312">
    <property type="entry name" value="Hemerythrin-like"/>
</dbReference>
<dbReference type="PANTHER" id="PTHR35585">
    <property type="entry name" value="HHE DOMAIN PROTEIN (AFU_ORTHOLOGUE AFUA_4G00730)"/>
    <property type="match status" value="1"/>
</dbReference>
<feature type="domain" description="Hemerythrin-like" evidence="1">
    <location>
        <begin position="31"/>
        <end position="150"/>
    </location>
</feature>
<organism evidence="2 3">
    <name type="scientific">Undibacterium pigrum</name>
    <dbReference type="NCBI Taxonomy" id="401470"/>
    <lineage>
        <taxon>Bacteria</taxon>
        <taxon>Pseudomonadati</taxon>
        <taxon>Pseudomonadota</taxon>
        <taxon>Betaproteobacteria</taxon>
        <taxon>Burkholderiales</taxon>
        <taxon>Oxalobacteraceae</taxon>
        <taxon>Undibacterium</taxon>
    </lineage>
</organism>
<protein>
    <submittedName>
        <fullName evidence="2">Hemerythrin HHE cation binding domain-containing protein</fullName>
    </submittedName>
</protein>
<keyword evidence="3" id="KW-1185">Reference proteome</keyword>
<evidence type="ECO:0000313" key="3">
    <source>
        <dbReference type="Proteomes" id="UP000247792"/>
    </source>
</evidence>
<reference evidence="2 3" key="1">
    <citation type="submission" date="2018-05" db="EMBL/GenBank/DDBJ databases">
        <title>Genomic Encyclopedia of Type Strains, Phase IV (KMG-IV): sequencing the most valuable type-strain genomes for metagenomic binning, comparative biology and taxonomic classification.</title>
        <authorList>
            <person name="Goeker M."/>
        </authorList>
    </citation>
    <scope>NUCLEOTIDE SEQUENCE [LARGE SCALE GENOMIC DNA]</scope>
    <source>
        <strain evidence="2 3">DSM 19792</strain>
    </source>
</reference>
<dbReference type="PANTHER" id="PTHR35585:SF1">
    <property type="entry name" value="HHE DOMAIN PROTEIN (AFU_ORTHOLOGUE AFUA_4G00730)"/>
    <property type="match status" value="1"/>
</dbReference>
<evidence type="ECO:0000313" key="2">
    <source>
        <dbReference type="EMBL" id="PXX47733.1"/>
    </source>
</evidence>
<name>A0A318JK45_9BURK</name>
<proteinExistence type="predicted"/>
<gene>
    <name evidence="2" type="ORF">DFR42_1011330</name>
</gene>
<dbReference type="RefSeq" id="WP_110254071.1">
    <property type="nucleotide sequence ID" value="NZ_QJKB01000001.1"/>
</dbReference>
<comment type="caution">
    <text evidence="2">The sequence shown here is derived from an EMBL/GenBank/DDBJ whole genome shotgun (WGS) entry which is preliminary data.</text>
</comment>
<dbReference type="Proteomes" id="UP000247792">
    <property type="component" value="Unassembled WGS sequence"/>
</dbReference>
<dbReference type="EMBL" id="QJKB01000001">
    <property type="protein sequence ID" value="PXX47733.1"/>
    <property type="molecule type" value="Genomic_DNA"/>
</dbReference>
<sequence>MRTATSSTKAKPAKIPVVIAKKLKGSKAQDAVSLLKQDHKNVKALFSKFESLGDAAFVSKKKIAHQICLELTKHTIAEEEIFYTAMRDVGVDVKDMLDEATVEHAAAKDLIAQILNMEPGEDLYDAKVKVLSEQIEHHVKEEEGEMFPKAKKAKLDLVALGAAIQQRKDEITLPSLQ</sequence>
<dbReference type="OrthoDB" id="5512987at2"/>
<dbReference type="CDD" id="cd12108">
    <property type="entry name" value="Hr-like"/>
    <property type="match status" value="1"/>
</dbReference>